<feature type="domain" description="MacB-like periplasmic core" evidence="9">
    <location>
        <begin position="21"/>
        <end position="241"/>
    </location>
</feature>
<dbReference type="STRING" id="351160.RCIX1296"/>
<dbReference type="GO" id="GO:0022857">
    <property type="term" value="F:transmembrane transporter activity"/>
    <property type="evidence" value="ECO:0007669"/>
    <property type="project" value="TreeGrafter"/>
</dbReference>
<evidence type="ECO:0000313" key="11">
    <source>
        <dbReference type="Proteomes" id="UP000000663"/>
    </source>
</evidence>
<feature type="transmembrane region" description="Helical" evidence="7">
    <location>
        <begin position="323"/>
        <end position="351"/>
    </location>
</feature>
<sequence length="400" mass="42615">MKFSDVLEYVVVDFTSNKFKTLLSSLGIIIGVLAIVAMLTFGDALYSGVSSQFGTLELDTMILLPIGIDMNTGMQVQKPPAKFTDRDVNIIRGTSGVKEVYPEISTSAMAQYKGENRTVAVSGIVPQYMGSYASQVDKGRYLTQSDKYSVVLGSKVANGTFGRKIPTGSYMTLTNPYTGKSQDYVVVGIMNERNGSILAGDPNTAVYMTKAGIKALTDQDTYSYIAIRADTVEGADMTASNVDKALKSIHRNEAYMVLTQKMFVDAINQVFSIIKTALAGIGAISLVVGGIGIANVMMLTVRERVKEIGLMKAVGATSTDVRVIFLTEALALGLLSGIAGVVVTMIAAWAIGEYINMTLTVSLTNALIGIAFGVIMTTVAGVYPASQASKLDPIDALRTE</sequence>
<protein>
    <submittedName>
        <fullName evidence="10">Predicted ABC-type transport system, permease component</fullName>
    </submittedName>
</protein>
<evidence type="ECO:0000259" key="8">
    <source>
        <dbReference type="Pfam" id="PF02687"/>
    </source>
</evidence>
<keyword evidence="11" id="KW-1185">Reference proteome</keyword>
<dbReference type="InterPro" id="IPR050250">
    <property type="entry name" value="Macrolide_Exporter_MacB"/>
</dbReference>
<dbReference type="PANTHER" id="PTHR30572">
    <property type="entry name" value="MEMBRANE COMPONENT OF TRANSPORTER-RELATED"/>
    <property type="match status" value="1"/>
</dbReference>
<feature type="domain" description="ABC3 transporter permease C-terminal" evidence="8">
    <location>
        <begin position="281"/>
        <end position="393"/>
    </location>
</feature>
<keyword evidence="4 7" id="KW-1133">Transmembrane helix</keyword>
<dbReference type="eggNOG" id="arCOG02312">
    <property type="taxonomic scope" value="Archaea"/>
</dbReference>
<dbReference type="InterPro" id="IPR025857">
    <property type="entry name" value="MacB_PCD"/>
</dbReference>
<organism evidence="10 11">
    <name type="scientific">Methanocella arvoryzae (strain DSM 22066 / NBRC 105507 / MRE50)</name>
    <dbReference type="NCBI Taxonomy" id="351160"/>
    <lineage>
        <taxon>Archaea</taxon>
        <taxon>Methanobacteriati</taxon>
        <taxon>Methanobacteriota</taxon>
        <taxon>Stenosarchaea group</taxon>
        <taxon>Methanomicrobia</taxon>
        <taxon>Methanocellales</taxon>
        <taxon>Methanocellaceae</taxon>
        <taxon>Methanocella</taxon>
    </lineage>
</organism>
<evidence type="ECO:0000256" key="4">
    <source>
        <dbReference type="ARBA" id="ARBA00022989"/>
    </source>
</evidence>
<evidence type="ECO:0000256" key="2">
    <source>
        <dbReference type="ARBA" id="ARBA00022475"/>
    </source>
</evidence>
<feature type="transmembrane region" description="Helical" evidence="7">
    <location>
        <begin position="363"/>
        <end position="383"/>
    </location>
</feature>
<comment type="similarity">
    <text evidence="6">Belongs to the ABC-4 integral membrane protein family.</text>
</comment>
<dbReference type="InterPro" id="IPR003838">
    <property type="entry name" value="ABC3_permease_C"/>
</dbReference>
<dbReference type="GeneID" id="5143567"/>
<accession>Q0W4V5</accession>
<dbReference type="Proteomes" id="UP000000663">
    <property type="component" value="Chromosome"/>
</dbReference>
<feature type="transmembrane region" description="Helical" evidence="7">
    <location>
        <begin position="21"/>
        <end position="42"/>
    </location>
</feature>
<proteinExistence type="inferred from homology"/>
<dbReference type="Pfam" id="PF02687">
    <property type="entry name" value="FtsX"/>
    <property type="match status" value="1"/>
</dbReference>
<dbReference type="Pfam" id="PF12704">
    <property type="entry name" value="MacB_PCD"/>
    <property type="match status" value="1"/>
</dbReference>
<keyword evidence="5 7" id="KW-0472">Membrane</keyword>
<evidence type="ECO:0000259" key="9">
    <source>
        <dbReference type="Pfam" id="PF12704"/>
    </source>
</evidence>
<dbReference type="RefSeq" id="WP_012035959.1">
    <property type="nucleotide sequence ID" value="NC_009464.1"/>
</dbReference>
<dbReference type="KEGG" id="rci:RCIX1296"/>
<evidence type="ECO:0000256" key="3">
    <source>
        <dbReference type="ARBA" id="ARBA00022692"/>
    </source>
</evidence>
<dbReference type="PANTHER" id="PTHR30572:SF4">
    <property type="entry name" value="ABC TRANSPORTER PERMEASE YTRF"/>
    <property type="match status" value="1"/>
</dbReference>
<comment type="subcellular location">
    <subcellularLocation>
        <location evidence="1">Cell membrane</location>
        <topology evidence="1">Multi-pass membrane protein</topology>
    </subcellularLocation>
</comment>
<reference evidence="10 11" key="1">
    <citation type="journal article" date="2006" name="Science">
        <title>Genome of rice cluster I archaea -- the key methane producers in the rice rhizosphere.</title>
        <authorList>
            <person name="Erkel C."/>
            <person name="Kube M."/>
            <person name="Reinhardt R."/>
            <person name="Liesack W."/>
        </authorList>
    </citation>
    <scope>NUCLEOTIDE SEQUENCE [LARGE SCALE GENOMIC DNA]</scope>
    <source>
        <strain evidence="11">DSM 22066 / NBRC 105507 / MRE50</strain>
    </source>
</reference>
<evidence type="ECO:0000256" key="1">
    <source>
        <dbReference type="ARBA" id="ARBA00004651"/>
    </source>
</evidence>
<dbReference type="GO" id="GO:0005886">
    <property type="term" value="C:plasma membrane"/>
    <property type="evidence" value="ECO:0007669"/>
    <property type="project" value="UniProtKB-SubCell"/>
</dbReference>
<keyword evidence="3 7" id="KW-0812">Transmembrane</keyword>
<evidence type="ECO:0000256" key="5">
    <source>
        <dbReference type="ARBA" id="ARBA00023136"/>
    </source>
</evidence>
<dbReference type="AlphaFoldDB" id="Q0W4V5"/>
<dbReference type="EMBL" id="AM114193">
    <property type="protein sequence ID" value="CAJ36588.1"/>
    <property type="molecule type" value="Genomic_DNA"/>
</dbReference>
<feature type="transmembrane region" description="Helical" evidence="7">
    <location>
        <begin position="277"/>
        <end position="302"/>
    </location>
</feature>
<keyword evidence="2" id="KW-1003">Cell membrane</keyword>
<evidence type="ECO:0000256" key="7">
    <source>
        <dbReference type="SAM" id="Phobius"/>
    </source>
</evidence>
<gene>
    <name evidence="10" type="ORF">RCIX1296</name>
</gene>
<evidence type="ECO:0000256" key="6">
    <source>
        <dbReference type="ARBA" id="ARBA00038076"/>
    </source>
</evidence>
<name>Q0W4V5_METAR</name>
<evidence type="ECO:0000313" key="10">
    <source>
        <dbReference type="EMBL" id="CAJ36588.1"/>
    </source>
</evidence>
<dbReference type="OrthoDB" id="11469at2157"/>